<name>A0A6M7UPQ9_9HYPH</name>
<feature type="domain" description="HTH tetR-type" evidence="4">
    <location>
        <begin position="26"/>
        <end position="86"/>
    </location>
</feature>
<protein>
    <submittedName>
        <fullName evidence="5">TetR/AcrR family transcriptional regulator</fullName>
    </submittedName>
</protein>
<feature type="region of interest" description="Disordered" evidence="3">
    <location>
        <begin position="1"/>
        <end position="28"/>
    </location>
</feature>
<sequence length="224" mass="25678">MKADSAPAKAKRSPKAASHPKASRQTLSRESWIAAARKVLEKRGIAEVKIDRMAQQFKVTRGSFYFHFTSLADLRDGLLQEWRNINCAPFWAMRDMHDIDGLQFFTDIVHVWVDEAPFSPLLDLAVRDWSRTSKKLAREVKDMDDLRIALLIRSFRAMGYPEDESLVRARITYFHQIGQYTLSFKEDPAVRRSYQPLFGEVLLGPLVQEPGSAPRPSESRGGRR</sequence>
<reference evidence="5 6" key="1">
    <citation type="submission" date="2018-10" db="EMBL/GenBank/DDBJ databases">
        <authorList>
            <person name="Perry B.J."/>
            <person name="Sullivan J.T."/>
            <person name="Murphy R.J.T."/>
            <person name="Ramsay J.P."/>
            <person name="Ronson C.W."/>
        </authorList>
    </citation>
    <scope>NUCLEOTIDE SEQUENCE [LARGE SCALE GENOMIC DNA]</scope>
    <source>
        <strain evidence="5 6">NZP2014</strain>
    </source>
</reference>
<dbReference type="SUPFAM" id="SSF46689">
    <property type="entry name" value="Homeodomain-like"/>
    <property type="match status" value="1"/>
</dbReference>
<accession>A0A6M7UPQ9</accession>
<evidence type="ECO:0000256" key="2">
    <source>
        <dbReference type="PROSITE-ProRule" id="PRU00335"/>
    </source>
</evidence>
<dbReference type="KEGG" id="merd:EB233_27840"/>
<dbReference type="InterPro" id="IPR009057">
    <property type="entry name" value="Homeodomain-like_sf"/>
</dbReference>
<dbReference type="RefSeq" id="WP_064989232.1">
    <property type="nucleotide sequence ID" value="NZ_CP033361.1"/>
</dbReference>
<dbReference type="AlphaFoldDB" id="A0A6M7UPQ9"/>
<dbReference type="InterPro" id="IPR001647">
    <property type="entry name" value="HTH_TetR"/>
</dbReference>
<gene>
    <name evidence="5" type="ORF">EB233_27840</name>
</gene>
<dbReference type="GO" id="GO:0003677">
    <property type="term" value="F:DNA binding"/>
    <property type="evidence" value="ECO:0007669"/>
    <property type="project" value="UniProtKB-UniRule"/>
</dbReference>
<feature type="DNA-binding region" description="H-T-H motif" evidence="2">
    <location>
        <begin position="49"/>
        <end position="68"/>
    </location>
</feature>
<evidence type="ECO:0000313" key="5">
    <source>
        <dbReference type="EMBL" id="QKC78846.1"/>
    </source>
</evidence>
<keyword evidence="1 2" id="KW-0238">DNA-binding</keyword>
<keyword evidence="6" id="KW-1185">Reference proteome</keyword>
<dbReference type="Gene3D" id="1.10.357.10">
    <property type="entry name" value="Tetracycline Repressor, domain 2"/>
    <property type="match status" value="1"/>
</dbReference>
<evidence type="ECO:0000256" key="1">
    <source>
        <dbReference type="ARBA" id="ARBA00023125"/>
    </source>
</evidence>
<dbReference type="PROSITE" id="PS50977">
    <property type="entry name" value="HTH_TETR_2"/>
    <property type="match status" value="1"/>
</dbReference>
<evidence type="ECO:0000256" key="3">
    <source>
        <dbReference type="SAM" id="MobiDB-lite"/>
    </source>
</evidence>
<dbReference type="EMBL" id="CP033361">
    <property type="protein sequence ID" value="QKC78846.1"/>
    <property type="molecule type" value="Genomic_DNA"/>
</dbReference>
<evidence type="ECO:0000313" key="6">
    <source>
        <dbReference type="Proteomes" id="UP000503339"/>
    </source>
</evidence>
<organism evidence="5 6">
    <name type="scientific">Mesorhizobium erdmanii</name>
    <dbReference type="NCBI Taxonomy" id="1777866"/>
    <lineage>
        <taxon>Bacteria</taxon>
        <taxon>Pseudomonadati</taxon>
        <taxon>Pseudomonadota</taxon>
        <taxon>Alphaproteobacteria</taxon>
        <taxon>Hyphomicrobiales</taxon>
        <taxon>Phyllobacteriaceae</taxon>
        <taxon>Mesorhizobium</taxon>
    </lineage>
</organism>
<evidence type="ECO:0000259" key="4">
    <source>
        <dbReference type="PROSITE" id="PS50977"/>
    </source>
</evidence>
<proteinExistence type="predicted"/>
<dbReference type="Pfam" id="PF00440">
    <property type="entry name" value="TetR_N"/>
    <property type="match status" value="1"/>
</dbReference>
<dbReference type="Proteomes" id="UP000503339">
    <property type="component" value="Chromosome"/>
</dbReference>